<dbReference type="AlphaFoldDB" id="A0A0N4ZQC9"/>
<feature type="chain" id="PRO_5005892082" evidence="1">
    <location>
        <begin position="21"/>
        <end position="517"/>
    </location>
</feature>
<accession>A0A0N4ZQC9</accession>
<keyword evidence="1" id="KW-0732">Signal</keyword>
<evidence type="ECO:0000313" key="2">
    <source>
        <dbReference type="Proteomes" id="UP000038045"/>
    </source>
</evidence>
<dbReference type="PANTHER" id="PTHR31895">
    <property type="entry name" value="PROTEIN CBG03177-RELATED"/>
    <property type="match status" value="1"/>
</dbReference>
<organism evidence="2 3">
    <name type="scientific">Parastrongyloides trichosuri</name>
    <name type="common">Possum-specific nematode worm</name>
    <dbReference type="NCBI Taxonomy" id="131310"/>
    <lineage>
        <taxon>Eukaryota</taxon>
        <taxon>Metazoa</taxon>
        <taxon>Ecdysozoa</taxon>
        <taxon>Nematoda</taxon>
        <taxon>Chromadorea</taxon>
        <taxon>Rhabditida</taxon>
        <taxon>Tylenchina</taxon>
        <taxon>Panagrolaimomorpha</taxon>
        <taxon>Strongyloidoidea</taxon>
        <taxon>Strongyloididae</taxon>
        <taxon>Parastrongyloides</taxon>
    </lineage>
</organism>
<protein>
    <submittedName>
        <fullName evidence="3">Cysteine rich repeat-containing domain protein</fullName>
    </submittedName>
</protein>
<dbReference type="Proteomes" id="UP000038045">
    <property type="component" value="Unplaced"/>
</dbReference>
<dbReference type="PANTHER" id="PTHR31895:SF17">
    <property type="entry name" value="TIL DOMAIN-CONTAINING PROTEIN"/>
    <property type="match status" value="1"/>
</dbReference>
<proteinExistence type="predicted"/>
<reference evidence="3" key="1">
    <citation type="submission" date="2017-02" db="UniProtKB">
        <authorList>
            <consortium name="WormBaseParasite"/>
        </authorList>
    </citation>
    <scope>IDENTIFICATION</scope>
</reference>
<keyword evidence="2" id="KW-1185">Reference proteome</keyword>
<evidence type="ECO:0000313" key="3">
    <source>
        <dbReference type="WBParaSite" id="PTRK_0001072700.1"/>
    </source>
</evidence>
<dbReference type="WBParaSite" id="PTRK_0001072700.1">
    <property type="protein sequence ID" value="PTRK_0001072700.1"/>
    <property type="gene ID" value="PTRK_0001072700"/>
</dbReference>
<feature type="signal peptide" evidence="1">
    <location>
        <begin position="1"/>
        <end position="20"/>
    </location>
</feature>
<name>A0A0N4ZQC9_PARTI</name>
<evidence type="ECO:0000256" key="1">
    <source>
        <dbReference type="SAM" id="SignalP"/>
    </source>
</evidence>
<dbReference type="STRING" id="131310.A0A0N4ZQC9"/>
<sequence>MEVKRILGLFLLLISVTVYGSNNETTELEGKEQYNHIEEMKDFKVRRKRNCCATCPQGRDCGCGDCSSFGNLQCRSECMPACEKFCIQAYEVQTVYEIQQPRCHDQCMPKCESMCINRINIGISQPKCHDLCMPTCAPACVSRLVVEIPQPRCHEFCMPACQPSCTQQIMISVPQKKCQEPCMPSCLPSCTQQEIIITQPAPIHNCGIPQCPTCEQSCVSKYNVQVSIPQKQCPEACFPSCHNKCVEAVTMLEIQIPQQKQCPEACLPSCNRRCIEAVTKFEIQIPQSSCGIPECPRCEQSCIEKYKPQPSCHYACKPLCTPQCIQYVQSIEVKSSCGIRECPTCEESCVERHRPQVIIPVQQQTCVSYCQPQCAPQCVQAYAQMERKNIVGSQRRLPCNTNPCICDVGYIQCSPTDCCLMYFNMAKKYVRKARKQSQLEDTNSNEVYQQQQKNIKTYSKSMRDNFKVNKSINQKNVSNRNTKEITDKKVDIISSNKNLISISSPMKSLNQKQKIEN</sequence>